<dbReference type="InterPro" id="IPR019349">
    <property type="entry name" value="Ribosomal_mS35_mit"/>
</dbReference>
<dbReference type="InterPro" id="IPR039848">
    <property type="entry name" value="Ribosomal_mS35_mt"/>
</dbReference>
<dbReference type="PANTHER" id="PTHR13490:SF0">
    <property type="entry name" value="SMALL RIBOSOMAL SUBUNIT PROTEIN MS35"/>
    <property type="match status" value="1"/>
</dbReference>
<keyword evidence="1" id="KW-0732">Signal</keyword>
<evidence type="ECO:0000256" key="1">
    <source>
        <dbReference type="SAM" id="SignalP"/>
    </source>
</evidence>
<reference evidence="3 4" key="1">
    <citation type="journal article" date="2023" name="BMC Biol.">
        <title>The compact genome of the sponge Oopsacas minuta (Hexactinellida) is lacking key metazoan core genes.</title>
        <authorList>
            <person name="Santini S."/>
            <person name="Schenkelaars Q."/>
            <person name="Jourda C."/>
            <person name="Duchesne M."/>
            <person name="Belahbib H."/>
            <person name="Rocher C."/>
            <person name="Selva M."/>
            <person name="Riesgo A."/>
            <person name="Vervoort M."/>
            <person name="Leys S.P."/>
            <person name="Kodjabachian L."/>
            <person name="Le Bivic A."/>
            <person name="Borchiellini C."/>
            <person name="Claverie J.M."/>
            <person name="Renard E."/>
        </authorList>
    </citation>
    <scope>NUCLEOTIDE SEQUENCE [LARGE SCALE GENOMIC DNA]</scope>
    <source>
        <strain evidence="3">SPO-2</strain>
    </source>
</reference>
<proteinExistence type="predicted"/>
<sequence>MLSIRLLILSLRLGTHSSRISTCPLLLKLKQPGMAKRRVRQPTFRMNESFQFLDYQRCSLQQWSDVYEDNDWSDIYPTEKPFDPYLIGLPIRAGGHRIRKELPPLAEGNVVFWEDTNFFHLTPPAIQKHCEALKPLCTEWPSDLPYCPIEVETVDFLLPGNERYHQDGRHVRMEIDFDSLNLSARPREKMLELLGDKYDIDKNVIKLESRRCPTKTQNKEYLYYLLKVLYYEANRTEKWEEMRLVKTESVDKTSK</sequence>
<keyword evidence="3" id="KW-0689">Ribosomal protein</keyword>
<dbReference type="Pfam" id="PF10213">
    <property type="entry name" value="MRP-S28"/>
    <property type="match status" value="1"/>
</dbReference>
<evidence type="ECO:0000313" key="4">
    <source>
        <dbReference type="Proteomes" id="UP001165289"/>
    </source>
</evidence>
<name>A0AAV7JDH4_9METZ</name>
<dbReference type="Proteomes" id="UP001165289">
    <property type="component" value="Unassembled WGS sequence"/>
</dbReference>
<protein>
    <submittedName>
        <fullName evidence="3">28S ribosomal protein S35, mitochondrial-like</fullName>
    </submittedName>
</protein>
<feature type="chain" id="PRO_5043854670" evidence="1">
    <location>
        <begin position="18"/>
        <end position="255"/>
    </location>
</feature>
<organism evidence="3 4">
    <name type="scientific">Oopsacas minuta</name>
    <dbReference type="NCBI Taxonomy" id="111878"/>
    <lineage>
        <taxon>Eukaryota</taxon>
        <taxon>Metazoa</taxon>
        <taxon>Porifera</taxon>
        <taxon>Hexactinellida</taxon>
        <taxon>Hexasterophora</taxon>
        <taxon>Lyssacinosida</taxon>
        <taxon>Leucopsacidae</taxon>
        <taxon>Oopsacas</taxon>
    </lineage>
</organism>
<dbReference type="GO" id="GO:0005763">
    <property type="term" value="C:mitochondrial small ribosomal subunit"/>
    <property type="evidence" value="ECO:0007669"/>
    <property type="project" value="TreeGrafter"/>
</dbReference>
<keyword evidence="3" id="KW-0687">Ribonucleoprotein</keyword>
<dbReference type="AlphaFoldDB" id="A0AAV7JDH4"/>
<comment type="caution">
    <text evidence="3">The sequence shown here is derived from an EMBL/GenBank/DDBJ whole genome shotgun (WGS) entry which is preliminary data.</text>
</comment>
<evidence type="ECO:0000313" key="3">
    <source>
        <dbReference type="EMBL" id="KAI6646519.1"/>
    </source>
</evidence>
<evidence type="ECO:0000259" key="2">
    <source>
        <dbReference type="Pfam" id="PF10213"/>
    </source>
</evidence>
<dbReference type="PANTHER" id="PTHR13490">
    <property type="entry name" value="MITOCHONDRIAL 28S RIBOSOMAL PROTEIN S28"/>
    <property type="match status" value="1"/>
</dbReference>
<gene>
    <name evidence="3" type="ORF">LOD99_12640</name>
</gene>
<accession>A0AAV7JDH4</accession>
<feature type="domain" description="Small ribosomal subunit protein mS35 mitochondrial conserved" evidence="2">
    <location>
        <begin position="165"/>
        <end position="242"/>
    </location>
</feature>
<dbReference type="GO" id="GO:0003735">
    <property type="term" value="F:structural constituent of ribosome"/>
    <property type="evidence" value="ECO:0007669"/>
    <property type="project" value="InterPro"/>
</dbReference>
<feature type="signal peptide" evidence="1">
    <location>
        <begin position="1"/>
        <end position="17"/>
    </location>
</feature>
<dbReference type="EMBL" id="JAKMXF010000354">
    <property type="protein sequence ID" value="KAI6646519.1"/>
    <property type="molecule type" value="Genomic_DNA"/>
</dbReference>
<dbReference type="GO" id="GO:0032543">
    <property type="term" value="P:mitochondrial translation"/>
    <property type="evidence" value="ECO:0007669"/>
    <property type="project" value="InterPro"/>
</dbReference>
<keyword evidence="4" id="KW-1185">Reference proteome</keyword>